<dbReference type="EMBL" id="CP003167">
    <property type="protein sequence ID" value="AGB02115.1"/>
    <property type="molecule type" value="Genomic_DNA"/>
</dbReference>
<reference evidence="3" key="1">
    <citation type="submission" date="2011-12" db="EMBL/GenBank/DDBJ databases">
        <title>Complete sequence of Methanoregula formicicum SMSP.</title>
        <authorList>
            <person name="Lucas S."/>
            <person name="Han J."/>
            <person name="Lapidus A."/>
            <person name="Cheng J.-F."/>
            <person name="Goodwin L."/>
            <person name="Pitluck S."/>
            <person name="Peters L."/>
            <person name="Ovchinnikova G."/>
            <person name="Teshima H."/>
            <person name="Detter J.C."/>
            <person name="Han C."/>
            <person name="Tapia R."/>
            <person name="Land M."/>
            <person name="Hauser L."/>
            <person name="Kyrpides N."/>
            <person name="Ivanova N."/>
            <person name="Pagani I."/>
            <person name="Imachi H."/>
            <person name="Tamaki H."/>
            <person name="Sekiguchi Y."/>
            <person name="Kamagata Y."/>
            <person name="Cadillo-Quiroz H."/>
            <person name="Zinder S."/>
            <person name="Liu W.-T."/>
            <person name="Woyke T."/>
        </authorList>
    </citation>
    <scope>NUCLEOTIDE SEQUENCE [LARGE SCALE GENOMIC DNA]</scope>
    <source>
        <strain evidence="3">DSM 22288 / NBRC 105244 / SMSP</strain>
    </source>
</reference>
<feature type="region of interest" description="Disordered" evidence="1">
    <location>
        <begin position="38"/>
        <end position="61"/>
    </location>
</feature>
<dbReference type="OrthoDB" id="106642at2157"/>
<dbReference type="eggNOG" id="arCOG03412">
    <property type="taxonomic scope" value="Archaea"/>
</dbReference>
<dbReference type="GeneID" id="14310379"/>
<dbReference type="RefSeq" id="WP_015285079.1">
    <property type="nucleotide sequence ID" value="NC_019943.1"/>
</dbReference>
<proteinExistence type="predicted"/>
<evidence type="ECO:0000313" key="3">
    <source>
        <dbReference type="Proteomes" id="UP000010824"/>
    </source>
</evidence>
<feature type="compositionally biased region" description="Pro residues" evidence="1">
    <location>
        <begin position="44"/>
        <end position="61"/>
    </location>
</feature>
<evidence type="ECO:0000256" key="1">
    <source>
        <dbReference type="SAM" id="MobiDB-lite"/>
    </source>
</evidence>
<dbReference type="InParanoid" id="L0HDM5"/>
<sequence length="171" mass="18519" precursor="true">MIIVTIVYLWSRSRAGRTPATGKEAARSRRFDYQPAARPVTPRIRPPVPRQPPSPATPPMPAAVSVVDGRTDITDSTRALAEKYSLAGFTLATTDGLVFSTSGNPTATEDAAQYGGIVPPDGIPEEGGVTLFSLTHQGTSLTGVIRPDRPLKRDVIRSIRKDTQEILNRWI</sequence>
<organism evidence="2 3">
    <name type="scientific">Methanoregula formicica (strain DSM 22288 / NBRC 105244 / SMSP)</name>
    <dbReference type="NCBI Taxonomy" id="593750"/>
    <lineage>
        <taxon>Archaea</taxon>
        <taxon>Methanobacteriati</taxon>
        <taxon>Methanobacteriota</taxon>
        <taxon>Stenosarchaea group</taxon>
        <taxon>Methanomicrobia</taxon>
        <taxon>Methanomicrobiales</taxon>
        <taxon>Methanoregulaceae</taxon>
        <taxon>Methanoregula</taxon>
    </lineage>
</organism>
<accession>L0HDM5</accession>
<dbReference type="STRING" id="593750.Metfor_1066"/>
<dbReference type="Proteomes" id="UP000010824">
    <property type="component" value="Chromosome"/>
</dbReference>
<reference evidence="2 3" key="2">
    <citation type="journal article" date="2014" name="Genome Announc.">
        <title>Complete Genome Sequence of Methanoregula formicica SMSPT, a Mesophilic Hydrogenotrophic Methanogen Isolated from a Methanogenic Upflow Anaerobic Sludge Blanket Reactor.</title>
        <authorList>
            <person name="Yamamoto K."/>
            <person name="Tamaki H."/>
            <person name="Cadillo-Quiroz H."/>
            <person name="Imachi H."/>
            <person name="Kyrpides N."/>
            <person name="Woyke T."/>
            <person name="Goodwin L."/>
            <person name="Zinder S.H."/>
            <person name="Kamagata Y."/>
            <person name="Liu W.T."/>
        </authorList>
    </citation>
    <scope>NUCLEOTIDE SEQUENCE [LARGE SCALE GENOMIC DNA]</scope>
    <source>
        <strain evidence="3">DSM 22288 / NBRC 105244 / SMSP</strain>
    </source>
</reference>
<protein>
    <submittedName>
        <fullName evidence="2">Uncharacterized protein</fullName>
    </submittedName>
</protein>
<evidence type="ECO:0000313" key="2">
    <source>
        <dbReference type="EMBL" id="AGB02115.1"/>
    </source>
</evidence>
<keyword evidence="3" id="KW-1185">Reference proteome</keyword>
<name>L0HDM5_METFS</name>
<dbReference type="KEGG" id="mfo:Metfor_1066"/>
<dbReference type="HOGENOM" id="CLU_1559466_0_0_2"/>
<dbReference type="AlphaFoldDB" id="L0HDM5"/>
<gene>
    <name evidence="2" type="ordered locus">Metfor_1066</name>
</gene>